<feature type="domain" description="Carrier" evidence="8">
    <location>
        <begin position="574"/>
        <end position="650"/>
    </location>
</feature>
<gene>
    <name evidence="9" type="ORF">BO85DRAFT_510458</name>
</gene>
<dbReference type="Gene3D" id="3.40.50.12780">
    <property type="entry name" value="N-terminal domain of ligase-like"/>
    <property type="match status" value="5"/>
</dbReference>
<dbReference type="EMBL" id="KZ825058">
    <property type="protein sequence ID" value="RAH59627.1"/>
    <property type="molecule type" value="Genomic_DNA"/>
</dbReference>
<keyword evidence="5" id="KW-0677">Repeat</keyword>
<feature type="domain" description="Carrier" evidence="8">
    <location>
        <begin position="1633"/>
        <end position="1706"/>
    </location>
</feature>
<feature type="domain" description="Carrier" evidence="8">
    <location>
        <begin position="5316"/>
        <end position="5392"/>
    </location>
</feature>
<dbReference type="InterPro" id="IPR020806">
    <property type="entry name" value="PKS_PP-bd"/>
</dbReference>
<keyword evidence="3" id="KW-0597">Phosphoprotein</keyword>
<dbReference type="FunFam" id="1.10.1200.10:FF:000005">
    <property type="entry name" value="Nonribosomal peptide synthetase 1"/>
    <property type="match status" value="2"/>
</dbReference>
<feature type="domain" description="Carrier" evidence="8">
    <location>
        <begin position="2700"/>
        <end position="2776"/>
    </location>
</feature>
<dbReference type="RefSeq" id="XP_025517549.1">
    <property type="nucleotide sequence ID" value="XM_025664549.1"/>
</dbReference>
<name>A0A8G1R5K9_9EURO</name>
<dbReference type="PANTHER" id="PTHR45527:SF1">
    <property type="entry name" value="FATTY ACID SYNTHASE"/>
    <property type="match status" value="1"/>
</dbReference>
<keyword evidence="7" id="KW-0812">Transmembrane</keyword>
<dbReference type="Pfam" id="PF00668">
    <property type="entry name" value="Condensation"/>
    <property type="match status" value="6"/>
</dbReference>
<dbReference type="InterPro" id="IPR006162">
    <property type="entry name" value="Ppantetheine_attach_site"/>
</dbReference>
<dbReference type="CDD" id="cd05918">
    <property type="entry name" value="A_NRPS_SidN3_like"/>
    <property type="match status" value="5"/>
</dbReference>
<reference evidence="9 10" key="1">
    <citation type="submission" date="2018-02" db="EMBL/GenBank/DDBJ databases">
        <title>The genomes of Aspergillus section Nigri reveals drivers in fungal speciation.</title>
        <authorList>
            <consortium name="DOE Joint Genome Institute"/>
            <person name="Vesth T.C."/>
            <person name="Nybo J."/>
            <person name="Theobald S."/>
            <person name="Brandl J."/>
            <person name="Frisvad J.C."/>
            <person name="Nielsen K.F."/>
            <person name="Lyhne E.K."/>
            <person name="Kogle M.E."/>
            <person name="Kuo A."/>
            <person name="Riley R."/>
            <person name="Clum A."/>
            <person name="Nolan M."/>
            <person name="Lipzen A."/>
            <person name="Salamov A."/>
            <person name="Henrissat B."/>
            <person name="Wiebenga A."/>
            <person name="De vries R.P."/>
            <person name="Grigoriev I.V."/>
            <person name="Mortensen U.H."/>
            <person name="Andersen M.R."/>
            <person name="Baker S.E."/>
        </authorList>
    </citation>
    <scope>NUCLEOTIDE SEQUENCE [LARGE SCALE GENOMIC DNA]</scope>
    <source>
        <strain evidence="9 10">CBS 112811</strain>
    </source>
</reference>
<dbReference type="InterPro" id="IPR042099">
    <property type="entry name" value="ANL_N_sf"/>
</dbReference>
<dbReference type="PROSITE" id="PS00012">
    <property type="entry name" value="PHOSPHOPANTETHEINE"/>
    <property type="match status" value="2"/>
</dbReference>
<dbReference type="GO" id="GO:0043041">
    <property type="term" value="P:amino acid activation for nonribosomal peptide biosynthetic process"/>
    <property type="evidence" value="ECO:0007669"/>
    <property type="project" value="TreeGrafter"/>
</dbReference>
<dbReference type="InterPro" id="IPR009081">
    <property type="entry name" value="PP-bd_ACP"/>
</dbReference>
<keyword evidence="10" id="KW-1185">Reference proteome</keyword>
<feature type="transmembrane region" description="Helical" evidence="7">
    <location>
        <begin position="99"/>
        <end position="117"/>
    </location>
</feature>
<protein>
    <submittedName>
        <fullName evidence="9">Nonribosomal peptide synthetase</fullName>
    </submittedName>
</protein>
<dbReference type="InterPro" id="IPR036736">
    <property type="entry name" value="ACP-like_sf"/>
</dbReference>
<dbReference type="InterPro" id="IPR023213">
    <property type="entry name" value="CAT-like_dom_sf"/>
</dbReference>
<keyword evidence="4" id="KW-0436">Ligase</keyword>
<sequence length="5834" mass="642095">MTFLSNKPRLTQNGGLVPAYDSQSEQLFTEPPVAIESCIHDLIEQRCQEQPEAPAVCAWDGEFTYRQLSNLAHSLGASLSARGVGPEDFVPIYFEKSRWAIIAILGVLYAGGAFVLLDPSQPLQRLKEICQTFKAPLVVASSQNASQAGQLAPDVVVVHKETGQGNQGMAPGAASRSKPSHAAYAMFTPGSTGTPTGAVIEHRSISSSIVGHGNRLNLTRTSRALHFASYAFDVCLTETLAVLVHGGCVCIPSEVERRGDLATVIRRLRVNWALLMPSMARSLDPKTLPTLETLVCAGEALTAQDRDHWAPHLNLFNAYGPTECSIFACVHAVPEAADLPIRVGLPVGGSCWIVDERDVQRLCEVGKVGELLIEGPIVGRGYIGCGANTAAGFVDRPDWLRKIWPSVQGKVYRTGELARCHVDGSIERLGCRDSQLKIAGHQMEAAEIEYHVRSHPSVIDAAVEVIQPRDALESPLLVAFVVRQTRTPGASQATTSESELVVPDGDFQTLVQQVKSTLRHVLPGYMAPTVFLEISSMPLSTNGQLDRRSLRQLGNYKTQRDLLKLGLETTAKTPPRNPKETLMQRLLGEVLQMPIERIGIEDNFWNLGGDSLQFMKLAGLARKCGMILEDEDAWGDGTLEEMASSASMDHLPSEEVPAFSLCKSESEKMAVAHTLGKFQVKQDEIEDIYPCTPLQEGLFAVALKHSGAYTMCMEFELPINIDINKFRRAWQATVEANPILRTRIVPGKEAELWQAVIRDVIPWDTRIPSEDVPKMWKDWKTGQRLIRLALSDPTTPNTPRHFTLLMHHAVFDAWGIPLLLQQVEAAYRGESLSSRPFSPFIRYLKSQSQSEIDRYWTESLSDLNAVPFPKLPSPDHVVKPTKTIAYVIPIAAAWHTEQQITLPTMLLLAWGLLVSHHTESWDVVFGLTVAGHGAPVEGIESMIGPTFAIISMRLLLDPQATVIETLKNVQAHSRRTMSVEQVGLQRLSLLGAESAAATQFQSQLVIQADDGEHRHPAMFSKLRDLTELTETTSSGITIVAKPSSTSMALEIAYDPLMVTDVHMKRLIHQLEHIYQQIQQTPNARLEDIESIGTCDMAELRKWNGQPPALVEQCAHELIYQRTLAQPKAPAVCAWDGEFSYQELETHAENLARRLVSMGVGPETFVPLFFEKSRWTTVAILAVLKAGGAFALLDPSNPMDRLQKLCHEMRASILLCSEANACSASQLGPLQTVILGSHYNELVTAEGPLNTSPATPSKPKGAVITHGGWCTMAQAICPKSCLSPESRVLQFSAYACDASIFDNLATLVAGGCICVPSQQDCLSNLTGAIADFKANWALMTPTVARTLNAQTSPTLKHLLLGGEPVTPADAEQWSPYLHLMNCYGPTECAILMAVQQAVDPKQSTNIGLATGAVGWVVKPSNVNQLCPIGAVGELIVEGPTVAREYLNQPKKTAEAFPDSVPWLRTFRASPYRLYRTGDLVHYNDEGEFIFIGRKDTQVKLRGQRMEMGEVEYHLHRCFPGAQRVVADILPSQNGRPDLLAGFVVRTPSIGSNSSLIVESDASFSKAAAIALAGMKQHLPSYMVPAVLIPLSRLPVSATGKLDRRVLQAHAALLTSEQLDEFRMSERAPIRGPETHTQAVLRQLYGVVLSIPEDRIGIEDNFFRRGGDSLSAMKLVTLARKSGYSLTVGDIFTTPRIIDLAAMKNMANVTHSDDTVPPLTLISDLRVQEQVISALQTEAGVARVQIEDLYPCTPLQEGLMALTLKTPGKYVATFVYDLVENVDLDRYQAAWNATCVANPILRTRLIQGPGGSFQVVMREAPYWEKYSTQQDYQSRSVPVAMGLNVRLLCLSLIASPPRLVMTIHHALYDGWSMSLIWDQVEAAYRGQSLQPRPFSPFIRYLHQQQDDSASASFWRCQFEDLKAAVFPALPYPTYEPVPNQAIHRRHSMRADIQLDFTLPTAIKLAWAIVMSYYTDSVDVVFGLTLNGRTAAVSGIDQFTGPTVTTVPFRVRLELDKSVQYEARQIQQQLAVMTAYQQTGLRKIGSFSSEAARACKFQSHVGINFLPKSSHGALIAQVQSKHLDLGDVASYGFVLACNKVVEVDGYLDIVAQYDPSMLDVHQAQRMVSQFEHILDQVLFHPDMSLRSLSAVSDHDWEKLTRWNATLPSPIERCLHDSVLDHVMSRPSALAVCAWDGDLTFEELASSSLLLAQALGNSGLQAGSVVPISLKRSKWSVISIMAVLRAGATAVCIDPNLPTERLQSILDQTQPGTVICAKETKGQFEGHSAAPILTVPFQMQVHGLGSASVEQPSVSPVSPAFIVFTSGSTGRPKGIVMEHRNLSTSIRYHSDALNITKSSRMLHFASYAFDASIYEIFTTLVTGGCVCIPSESERMNAIEQFIADKQVNAALLTPSMLAILDPDRVPSLETVISGGEALTRHVASRWSPHVTLINAYGPAETIICAAGPVVEGSWTPGTVGPVLGGAAWVTAPSDPTRLVPLGAIGELIIEGPIVTRGYLNSPELTQAGYIDPPEWLTRWRNGRPGRLYRSGDLVELTTEGTIRFIGRKDTQVKLRGQRIELAEVEYQVRSCTGGLDSIVDIATIDSSPTLFACIILQDTAGGKAEGAPFLPATSTFQKSMQVAELSLHDAIPRYMVPSIFLPIAKVPRTTGGKVDRRALRMSVEALLPSEIQRYMTAAQRSHRQPSTANEKAIHGIWVHALNKAPDMLGVDDSFFHLGGDSISAMQIVSQLKGIGIRTTVDHIFQQSTIAKLATTVTSSISSSSDSLQDGAHDTPFRLSAIQQLFLDRVPVHYNHFNQSFFFELRRPVQAAKVEKAVQWIVRTQSMLRARFSRNAEGTWYQTISKDIDNSYRYEQHENMSQRDAEALYMDRQQDLNIEYGPLIAVDLMRIHGGKQWLSLIVHHLVVDIVSWQTILDQLERLLESKPVSPPSAMSYMTWARLQEEHIVSAPEIRDQAAPAAMMDYWGLSESSNSYADVDQYQVTLNRQQTSQVLGPANKAFNTRPVELLQAALMHAFMKTFRDRPTPAIYNEGHGRDPWADDIDVIGTVGWFTNIWPSNVPLSPDCDLMEAVRRTKDGRRDVQDVGRFYLAARQGRMTAMEITLNYAGTSEAAESPNSLFKRVPLSIPTLVNQGSHVGRFALIDILANVAEGRLSIDFLYNRHIKHAKEIVGWAERSREALSTLAQRFPTIPPRLTRSDVPLLRLTDEQFFKFEALTDRLSLAGKTVADAYPCAPIQLAMSISQAKDSKGYTALLAWTVKARDECPVDTGRLMRAWERVVERHPLLRTIFVDSPRGDGGIDQVVLDEVRPNMVSFDATQTESSVEGSGPWERSPLPALHPAHRLTVCRASTGSVSCALEIEHALLDGISRQIIYRDLQLAYDGILPQGPDHVYRDYISYIQKQPPDPVRTYWDKYTKNLEACLFPKLAVHESEGMSTAGIGRVDRLLHGIPAMREFCRTNELTLASVFEVAWGLVLRAYARTDNVCYGYVAAGRDMPISGIEDAVGPFINTLIWRMDFRRNDASTLEMLRKTQSDFAQSLDFQYWPLAEVMRQHQGPLFNSIMSVQRVMSRLALPHSSLTLDEQNGDDSTEYDLMVRINIAQEEVGVIMDFRRELLTHDQAAFVLDAFEQAVQGIVDFSDQPVRSVPLLGGSSLQAIRRWNEQVPQAVERCVGDMILDNCRARPDSPAVCAWDGSFTYTELEAQSAWLSRQLHDCCGVGPAVFVPIYAIKSRWVTVAITAVIRAGGAFILLDPSHPLARLRAICIKARATVILAPPQGQEIAAHLVSRVVTFGEEVGGAEGSRGDVYGGKEMDLELTPDNALYGIFTSGSTGQPKGVIIQHRAFATSAVSQAGTLQIGPQSRVLQFASFAFDGSIGEMLTTLVQGGCICIPSEEQRQQALSRATYDLRANWACLTPSVARALTPAAFPTLHTLVVGGEAVSSKEVQTWSPMLNLILAYGPTECAVWCSGTVDTLHPGSEPRNLGRPFGCRMWIIDPGNPDLLAPIGAVGELVVEGPNIARGYLDDPSTTQAAFLNGLRPWLDGKSSRIYRTGDAARYRADGTLQYVARKDRQVKLRGQRFELAEVEHHLRQVFGQAKDIVAEVATTSNDTKLLVALIHLPDISTSADNHENSLIASATDPFRLSVQASKAQLHMRMPGYMVPSLYLPLQRVPLTTSGKLDRQQLHDAVGAMSLVDLEAYSAPVAARIMPSTPEEQHLQQIWADVLGRPRSTIGVEDNFFRLGGDSLRAMSLISAARQRGFSITIANVFHSPRLRDLARAMSSNPDEAVASSELAPFALVGDLGDLISIAAKRCGVSSRQIEDIYPSTPLQEGLIALSTKKSTNRYKVTFRYQLDDQVDLGKLQRSWLAIAAVNPILRTRMIQSDRHPGTCQVVLRGSPRFHTFNSQAAYDEHIQSTPMGLGDALVDLSFIWPCESAAVHFCLTMHHAMYDGWSLPSLWKQVETYYQSPKSMPSPPPFNQFIDYVQRQSNRAAKYWRNEFSGLSAPVWPPLPSTRHTPVADASFHHTITGFCGSGSEYTTTTFIHLAWALVMSYQTDSNDLVFGVTQNGRSAPVMGIEDMTGPTFTSFPLRIRLDLDCDTVESALLAIQGQAADRIPFQQFGLQNIRNISPEATRACQFQSHLTIQAPSPGKTASSSLFGELCPGSADYGAFAEYAFVVVCHLTDVDASSIQMTVNYDPQVVQSTMVRRTIGQFSHLLQQLPKSLQAPLNQLDILSPDDKQELSIWNRELPSSFDVCLHDLVLAHASATPNSAAICAWDGTLTYAELLAHSDQLATQLCLLGVHRGALVPLCLEKSKWAVVTMLAVLRAGGTCVPLDPGHPPSHIQTIVRWTKAKLVLTSSQTRYLIHADCGAEVITLSLQGLAAHATTKTWAEPSSHDAAFVMFTSGSTGEPKGTIMEHVNLCTSIRDHSLPLGISSSTRAIHFASYAFDASIYEVFSVLANGGCVCIPSESDRVGNLAGFMCEAHVNHATFTPSIINRLLQPEQVPELETIILAGEVVTQDIVDVWSPHCRLITGYGPAEATVCAAAGTIDASSWAAGMIGPVTGGVGWVTVPSDVSRLAPIGAVGELVIEGPIVTRGYLHDTARTAAAYISPPHWLIRFRGKEQPGRLYRSGDLVQYTDNGWIRFVGRKDTQIKLRGQRIELSLVEHHVRQCFREAADIITDIVLREGIPTMIAFIAQIPSDRGEYADNPGDACNACSLFLKTCTSFRAHVQAATAQLKSLLPAYMVPTLFLRLAYVPRTRSDKLDRQHLRDQASRLSNDQIQALSASSEGFLSSTLHPPRSARERVFQQLWATVLNISVDRIGTQDDFFELGGDSIQAMRIISLLRREGLTLGVSDIFAWPVLEAQAHGAQEYANLTEMEPYYPGSLLNIKPEDLGAFAVRELAPACPGLEVEDIEDILPTTEFQRHFLKQSEIRWFQLLLPMEIDSARLEKACHVLVDRHPLFRSVFLPYRGGYLQVLFRRLQFQLIQIRCDEELDAYVDRICLSNSSAGVSGGTPYFQALLITKAPSNSVLLIRCSHAQHDGENQTLIIQDLISAYERGGLDEAPPPSFALYLRHRQKQANPHTYEFWKQYLQNSTMTALSLTGSDSNLPLEVNRTIPLPTPPRGITISSLVKAAWAVVLAQVTRQRDVVFGHVLSGRDTPIEGIHAISGPCTTISPLRIIIRLPSENAVLDLLHHVQDQYTRALPYAGVDFEAIREHSTSWPANASFCSVQAHQNGAAMRASFKFHGHDCALGYRIIGGMPLLSVSTFPLQDQGQLKVSIIISSRLGSLEDIEDLLGRYCSAIADLDRGVIPL</sequence>
<evidence type="ECO:0000256" key="4">
    <source>
        <dbReference type="ARBA" id="ARBA00022598"/>
    </source>
</evidence>
<organism evidence="9 10">
    <name type="scientific">Aspergillus piperis CBS 112811</name>
    <dbReference type="NCBI Taxonomy" id="1448313"/>
    <lineage>
        <taxon>Eukaryota</taxon>
        <taxon>Fungi</taxon>
        <taxon>Dikarya</taxon>
        <taxon>Ascomycota</taxon>
        <taxon>Pezizomycotina</taxon>
        <taxon>Eurotiomycetes</taxon>
        <taxon>Eurotiomycetidae</taxon>
        <taxon>Eurotiales</taxon>
        <taxon>Aspergillaceae</taxon>
        <taxon>Aspergillus</taxon>
        <taxon>Aspergillus subgen. Circumdati</taxon>
    </lineage>
</organism>
<dbReference type="SUPFAM" id="SSF47336">
    <property type="entry name" value="ACP-like"/>
    <property type="match status" value="5"/>
</dbReference>
<dbReference type="SMART" id="SM00823">
    <property type="entry name" value="PKS_PP"/>
    <property type="match status" value="4"/>
</dbReference>
<dbReference type="GO" id="GO:1904091">
    <property type="term" value="F:non-ribosomal peptide synthetase activity"/>
    <property type="evidence" value="ECO:0007669"/>
    <property type="project" value="UniProtKB-ARBA"/>
</dbReference>
<dbReference type="CDD" id="cd19545">
    <property type="entry name" value="FUM14_C_NRPS-like"/>
    <property type="match status" value="3"/>
</dbReference>
<dbReference type="FunFam" id="3.30.559.30:FF:000003">
    <property type="entry name" value="Nonribosomal peptide synthase SidD"/>
    <property type="match status" value="2"/>
</dbReference>
<dbReference type="PROSITE" id="PS00455">
    <property type="entry name" value="AMP_BINDING"/>
    <property type="match status" value="2"/>
</dbReference>
<dbReference type="InterPro" id="IPR020845">
    <property type="entry name" value="AMP-binding_CS"/>
</dbReference>
<dbReference type="FunFam" id="3.40.50.12780:FF:000014">
    <property type="entry name" value="Nonribosomal peptide synthetase 1"/>
    <property type="match status" value="3"/>
</dbReference>
<keyword evidence="7" id="KW-1133">Transmembrane helix</keyword>
<dbReference type="InterPro" id="IPR045851">
    <property type="entry name" value="AMP-bd_C_sf"/>
</dbReference>
<dbReference type="CDD" id="cd19542">
    <property type="entry name" value="CT_NRPS-like"/>
    <property type="match status" value="2"/>
</dbReference>
<evidence type="ECO:0000256" key="5">
    <source>
        <dbReference type="ARBA" id="ARBA00022737"/>
    </source>
</evidence>
<dbReference type="GO" id="GO:0005737">
    <property type="term" value="C:cytoplasm"/>
    <property type="evidence" value="ECO:0007669"/>
    <property type="project" value="TreeGrafter"/>
</dbReference>
<dbReference type="SUPFAM" id="SSF52777">
    <property type="entry name" value="CoA-dependent acyltransferases"/>
    <property type="match status" value="12"/>
</dbReference>
<dbReference type="GO" id="GO:0031177">
    <property type="term" value="F:phosphopantetheine binding"/>
    <property type="evidence" value="ECO:0007669"/>
    <property type="project" value="InterPro"/>
</dbReference>
<comment type="pathway">
    <text evidence="1">Secondary metabolite biosynthesis.</text>
</comment>
<evidence type="ECO:0000313" key="9">
    <source>
        <dbReference type="EMBL" id="RAH59627.1"/>
    </source>
</evidence>
<dbReference type="InterPro" id="IPR000873">
    <property type="entry name" value="AMP-dep_synth/lig_dom"/>
</dbReference>
<keyword evidence="7" id="KW-0472">Membrane</keyword>
<dbReference type="NCBIfam" id="TIGR01733">
    <property type="entry name" value="AA-adenyl-dom"/>
    <property type="match status" value="4"/>
</dbReference>
<dbReference type="NCBIfam" id="NF003417">
    <property type="entry name" value="PRK04813.1"/>
    <property type="match status" value="5"/>
</dbReference>
<dbReference type="SUPFAM" id="SSF56801">
    <property type="entry name" value="Acetyl-CoA synthetase-like"/>
    <property type="match status" value="5"/>
</dbReference>
<dbReference type="FunFam" id="3.30.559.30:FF:000002">
    <property type="entry name" value="Nonribosomal peptide synthase Pes1"/>
    <property type="match status" value="1"/>
</dbReference>
<dbReference type="FunFam" id="3.30.300.30:FF:000015">
    <property type="entry name" value="Nonribosomal peptide synthase SidD"/>
    <property type="match status" value="5"/>
</dbReference>
<dbReference type="Gene3D" id="1.10.1200.10">
    <property type="entry name" value="ACP-like"/>
    <property type="match status" value="5"/>
</dbReference>
<evidence type="ECO:0000256" key="7">
    <source>
        <dbReference type="SAM" id="Phobius"/>
    </source>
</evidence>
<dbReference type="GO" id="GO:0044550">
    <property type="term" value="P:secondary metabolite biosynthetic process"/>
    <property type="evidence" value="ECO:0007669"/>
    <property type="project" value="TreeGrafter"/>
</dbReference>
<dbReference type="Gene3D" id="3.30.559.10">
    <property type="entry name" value="Chloramphenicol acetyltransferase-like domain"/>
    <property type="match status" value="6"/>
</dbReference>
<dbReference type="GeneID" id="37167951"/>
<proteinExistence type="inferred from homology"/>
<dbReference type="Pfam" id="PF00550">
    <property type="entry name" value="PP-binding"/>
    <property type="match status" value="5"/>
</dbReference>
<evidence type="ECO:0000256" key="3">
    <source>
        <dbReference type="ARBA" id="ARBA00022553"/>
    </source>
</evidence>
<dbReference type="Proteomes" id="UP000249526">
    <property type="component" value="Unassembled WGS sequence"/>
</dbReference>
<evidence type="ECO:0000256" key="1">
    <source>
        <dbReference type="ARBA" id="ARBA00005179"/>
    </source>
</evidence>
<dbReference type="InterPro" id="IPR010071">
    <property type="entry name" value="AA_adenyl_dom"/>
</dbReference>
<keyword evidence="2" id="KW-0596">Phosphopantetheine</keyword>
<dbReference type="PROSITE" id="PS50075">
    <property type="entry name" value="CARRIER"/>
    <property type="match status" value="5"/>
</dbReference>
<evidence type="ECO:0000259" key="8">
    <source>
        <dbReference type="PROSITE" id="PS50075"/>
    </source>
</evidence>
<accession>A0A8G1R5K9</accession>
<dbReference type="PANTHER" id="PTHR45527">
    <property type="entry name" value="NONRIBOSOMAL PEPTIDE SYNTHETASE"/>
    <property type="match status" value="1"/>
</dbReference>
<dbReference type="Pfam" id="PF00501">
    <property type="entry name" value="AMP-binding"/>
    <property type="match status" value="5"/>
</dbReference>
<dbReference type="GO" id="GO:0016874">
    <property type="term" value="F:ligase activity"/>
    <property type="evidence" value="ECO:0007669"/>
    <property type="project" value="UniProtKB-KW"/>
</dbReference>
<dbReference type="Gene3D" id="3.30.559.30">
    <property type="entry name" value="Nonribosomal peptide synthetase, condensation domain"/>
    <property type="match status" value="6"/>
</dbReference>
<dbReference type="Gene3D" id="3.30.300.30">
    <property type="match status" value="5"/>
</dbReference>
<comment type="similarity">
    <text evidence="6">Belongs to the NRP synthetase family.</text>
</comment>
<evidence type="ECO:0000313" key="10">
    <source>
        <dbReference type="Proteomes" id="UP000249526"/>
    </source>
</evidence>
<dbReference type="InterPro" id="IPR001242">
    <property type="entry name" value="Condensation_dom"/>
</dbReference>
<feature type="domain" description="Carrier" evidence="8">
    <location>
        <begin position="4223"/>
        <end position="4299"/>
    </location>
</feature>
<evidence type="ECO:0000256" key="6">
    <source>
        <dbReference type="ARBA" id="ARBA00029454"/>
    </source>
</evidence>
<evidence type="ECO:0000256" key="2">
    <source>
        <dbReference type="ARBA" id="ARBA00022450"/>
    </source>
</evidence>